<accession>A0A2N0P6G0</accession>
<organism evidence="1 4">
    <name type="scientific">Rhizophagus irregularis</name>
    <dbReference type="NCBI Taxonomy" id="588596"/>
    <lineage>
        <taxon>Eukaryota</taxon>
        <taxon>Fungi</taxon>
        <taxon>Fungi incertae sedis</taxon>
        <taxon>Mucoromycota</taxon>
        <taxon>Glomeromycotina</taxon>
        <taxon>Glomeromycetes</taxon>
        <taxon>Glomerales</taxon>
        <taxon>Glomeraceae</taxon>
        <taxon>Rhizophagus</taxon>
    </lineage>
</organism>
<protein>
    <submittedName>
        <fullName evidence="1">Uncharacterized protein</fullName>
    </submittedName>
</protein>
<dbReference type="AlphaFoldDB" id="A0A2N0P6G0"/>
<evidence type="ECO:0000313" key="3">
    <source>
        <dbReference type="Proteomes" id="UP000232688"/>
    </source>
</evidence>
<evidence type="ECO:0000313" key="4">
    <source>
        <dbReference type="Proteomes" id="UP000232722"/>
    </source>
</evidence>
<reference evidence="1 4" key="2">
    <citation type="submission" date="2017-09" db="EMBL/GenBank/DDBJ databases">
        <title>Extensive intraspecific genome diversity in a model arbuscular mycorrhizal fungus.</title>
        <authorList>
            <person name="Chen E.C."/>
            <person name="Morin E."/>
            <person name="Beaudet D."/>
            <person name="Noel J."/>
            <person name="Ndikumana S."/>
            <person name="Charron P."/>
            <person name="St-Onge C."/>
            <person name="Giorgi J."/>
            <person name="Grigoriev I.V."/>
            <person name="Roux C."/>
            <person name="Martin F.M."/>
            <person name="Corradi N."/>
        </authorList>
    </citation>
    <scope>NUCLEOTIDE SEQUENCE [LARGE SCALE GENOMIC DNA]</scope>
    <source>
        <strain evidence="1 4">A5</strain>
    </source>
</reference>
<dbReference type="Proteomes" id="UP000232688">
    <property type="component" value="Unassembled WGS sequence"/>
</dbReference>
<reference evidence="2 3" key="4">
    <citation type="submission" date="2017-10" db="EMBL/GenBank/DDBJ databases">
        <title>Genome analyses suggest a sexual origin of heterokaryosis in a supposedly ancient asexual fungus.</title>
        <authorList>
            <person name="Corradi N."/>
            <person name="Sedzielewska K."/>
            <person name="Noel J."/>
            <person name="Charron P."/>
            <person name="Farinelli L."/>
            <person name="Marton T."/>
            <person name="Kruger M."/>
            <person name="Pelin A."/>
            <person name="Brachmann A."/>
            <person name="Corradi N."/>
        </authorList>
    </citation>
    <scope>NUCLEOTIDE SEQUENCE [LARGE SCALE GENOMIC DNA]</scope>
    <source>
        <strain evidence="2 3">A1</strain>
    </source>
</reference>
<proteinExistence type="predicted"/>
<dbReference type="Proteomes" id="UP000232722">
    <property type="component" value="Unassembled WGS sequence"/>
</dbReference>
<sequence>MDKGKAREIPEDRAKTDMEREWEAANGLVDEFDEEACTQRVLPMESKNISIYKEDIETAYLEIVNLYNTNGLAIFKSYSRPNENNNDPFRPENIKGIENPYEPLTTLPFQNAQPTIMQSYSQNDYIHSLLPISQSIQTPIDSSYVYPTNLPISFPYYSNSSVQLNNCPPTQNSYSFTPYLANANSYS</sequence>
<reference evidence="2 3" key="3">
    <citation type="submission" date="2017-10" db="EMBL/GenBank/DDBJ databases">
        <title>Extensive intraspecific genome diversity in a model arbuscular mycorrhizal fungus.</title>
        <authorList>
            <person name="Chen E.C.H."/>
            <person name="Morin E."/>
            <person name="Baudet D."/>
            <person name="Noel J."/>
            <person name="Ndikumana S."/>
            <person name="Charron P."/>
            <person name="St-Onge C."/>
            <person name="Giorgi J."/>
            <person name="Grigoriev I.V."/>
            <person name="Roux C."/>
            <person name="Martin F.M."/>
            <person name="Corradi N."/>
        </authorList>
    </citation>
    <scope>NUCLEOTIDE SEQUENCE [LARGE SCALE GENOMIC DNA]</scope>
    <source>
        <strain evidence="2 3">A1</strain>
    </source>
</reference>
<evidence type="ECO:0000313" key="2">
    <source>
        <dbReference type="EMBL" id="PKC57658.1"/>
    </source>
</evidence>
<dbReference type="VEuPathDB" id="FungiDB:RhiirA1_472168"/>
<dbReference type="EMBL" id="LLXJ01001385">
    <property type="protein sequence ID" value="PKC02426.1"/>
    <property type="molecule type" value="Genomic_DNA"/>
</dbReference>
<dbReference type="VEuPathDB" id="FungiDB:RhiirFUN_005437"/>
<reference evidence="1 4" key="1">
    <citation type="submission" date="2016-04" db="EMBL/GenBank/DDBJ databases">
        <title>Genome analyses suggest a sexual origin of heterokaryosis in a supposedly ancient asexual fungus.</title>
        <authorList>
            <person name="Ropars J."/>
            <person name="Sedzielewska K."/>
            <person name="Noel J."/>
            <person name="Charron P."/>
            <person name="Farinelli L."/>
            <person name="Marton T."/>
            <person name="Kruger M."/>
            <person name="Pelin A."/>
            <person name="Brachmann A."/>
            <person name="Corradi N."/>
        </authorList>
    </citation>
    <scope>NUCLEOTIDE SEQUENCE [LARGE SCALE GENOMIC DNA]</scope>
    <source>
        <strain evidence="1 4">A5</strain>
    </source>
</reference>
<gene>
    <name evidence="2" type="ORF">RhiirA1_472168</name>
    <name evidence="1" type="ORF">RhiirA5_425248</name>
</gene>
<dbReference type="VEuPathDB" id="FungiDB:FUN_004329"/>
<name>A0A2N0P6G0_9GLOM</name>
<evidence type="ECO:0000313" key="1">
    <source>
        <dbReference type="EMBL" id="PKC02426.1"/>
    </source>
</evidence>
<dbReference type="EMBL" id="LLXH01001761">
    <property type="protein sequence ID" value="PKC57658.1"/>
    <property type="molecule type" value="Genomic_DNA"/>
</dbReference>
<comment type="caution">
    <text evidence="1">The sequence shown here is derived from an EMBL/GenBank/DDBJ whole genome shotgun (WGS) entry which is preliminary data.</text>
</comment>